<keyword evidence="1" id="KW-1133">Transmembrane helix</keyword>
<feature type="transmembrane region" description="Helical" evidence="1">
    <location>
        <begin position="14"/>
        <end position="35"/>
    </location>
</feature>
<name>A0AA37S6S6_9GAMM</name>
<dbReference type="InterPro" id="IPR021279">
    <property type="entry name" value="DUF2721"/>
</dbReference>
<comment type="caution">
    <text evidence="2">The sequence shown here is derived from an EMBL/GenBank/DDBJ whole genome shotgun (WGS) entry which is preliminary data.</text>
</comment>
<proteinExistence type="predicted"/>
<evidence type="ECO:0000313" key="3">
    <source>
        <dbReference type="Proteomes" id="UP001161389"/>
    </source>
</evidence>
<dbReference type="EMBL" id="BSNM01000003">
    <property type="protein sequence ID" value="GLQ30255.1"/>
    <property type="molecule type" value="Genomic_DNA"/>
</dbReference>
<organism evidence="2 3">
    <name type="scientific">Litoribrevibacter albus</name>
    <dbReference type="NCBI Taxonomy" id="1473156"/>
    <lineage>
        <taxon>Bacteria</taxon>
        <taxon>Pseudomonadati</taxon>
        <taxon>Pseudomonadota</taxon>
        <taxon>Gammaproteobacteria</taxon>
        <taxon>Oceanospirillales</taxon>
        <taxon>Oceanospirillaceae</taxon>
        <taxon>Litoribrevibacter</taxon>
    </lineage>
</organism>
<feature type="transmembrane region" description="Helical" evidence="1">
    <location>
        <begin position="113"/>
        <end position="133"/>
    </location>
</feature>
<keyword evidence="1" id="KW-0472">Membrane</keyword>
<keyword evidence="3" id="KW-1185">Reference proteome</keyword>
<evidence type="ECO:0008006" key="4">
    <source>
        <dbReference type="Google" id="ProtNLM"/>
    </source>
</evidence>
<dbReference type="AlphaFoldDB" id="A0AA37S6S6"/>
<dbReference type="RefSeq" id="WP_284378893.1">
    <property type="nucleotide sequence ID" value="NZ_BSNM01000003.1"/>
</dbReference>
<sequence>MAIELVQTDNVVELIQLALAPVFLIVGIGQILNAVTGRLARIIDRARHIDQKLTAKELTANKTVRRELSSLKRRMSFANWSITFLTGAAVIICLDVVLLLLNGLIDYDLRSEIIILFMLTMFGITGGLLSFFCEVSVATATLKIETYESEDDK</sequence>
<dbReference type="Pfam" id="PF11026">
    <property type="entry name" value="DUF2721"/>
    <property type="match status" value="1"/>
</dbReference>
<reference evidence="2" key="2">
    <citation type="submission" date="2023-01" db="EMBL/GenBank/DDBJ databases">
        <title>Draft genome sequence of Litoribrevibacter albus strain NBRC 110071.</title>
        <authorList>
            <person name="Sun Q."/>
            <person name="Mori K."/>
        </authorList>
    </citation>
    <scope>NUCLEOTIDE SEQUENCE</scope>
    <source>
        <strain evidence="2">NBRC 110071</strain>
    </source>
</reference>
<protein>
    <recommendedName>
        <fullName evidence="4">DUF2721 domain-containing protein</fullName>
    </recommendedName>
</protein>
<evidence type="ECO:0000313" key="2">
    <source>
        <dbReference type="EMBL" id="GLQ30255.1"/>
    </source>
</evidence>
<evidence type="ECO:0000256" key="1">
    <source>
        <dbReference type="SAM" id="Phobius"/>
    </source>
</evidence>
<gene>
    <name evidence="2" type="ORF">GCM10007876_07330</name>
</gene>
<keyword evidence="1" id="KW-0812">Transmembrane</keyword>
<feature type="transmembrane region" description="Helical" evidence="1">
    <location>
        <begin position="77"/>
        <end position="101"/>
    </location>
</feature>
<reference evidence="2" key="1">
    <citation type="journal article" date="2014" name="Int. J. Syst. Evol. Microbiol.">
        <title>Complete genome sequence of Corynebacterium casei LMG S-19264T (=DSM 44701T), isolated from a smear-ripened cheese.</title>
        <authorList>
            <consortium name="US DOE Joint Genome Institute (JGI-PGF)"/>
            <person name="Walter F."/>
            <person name="Albersmeier A."/>
            <person name="Kalinowski J."/>
            <person name="Ruckert C."/>
        </authorList>
    </citation>
    <scope>NUCLEOTIDE SEQUENCE</scope>
    <source>
        <strain evidence="2">NBRC 110071</strain>
    </source>
</reference>
<dbReference type="Proteomes" id="UP001161389">
    <property type="component" value="Unassembled WGS sequence"/>
</dbReference>
<accession>A0AA37S6S6</accession>